<accession>A0ABV0YQZ7</accession>
<comment type="caution">
    <text evidence="2">The sequence shown here is derived from an EMBL/GenBank/DDBJ whole genome shotgun (WGS) entry which is preliminary data.</text>
</comment>
<evidence type="ECO:0000256" key="1">
    <source>
        <dbReference type="SAM" id="MobiDB-lite"/>
    </source>
</evidence>
<protein>
    <submittedName>
        <fullName evidence="2">Uncharacterized protein</fullName>
    </submittedName>
</protein>
<evidence type="ECO:0000313" key="2">
    <source>
        <dbReference type="EMBL" id="MEQ2296292.1"/>
    </source>
</evidence>
<dbReference type="EMBL" id="JAHRIP010039763">
    <property type="protein sequence ID" value="MEQ2296292.1"/>
    <property type="molecule type" value="Genomic_DNA"/>
</dbReference>
<dbReference type="Proteomes" id="UP001469553">
    <property type="component" value="Unassembled WGS sequence"/>
</dbReference>
<feature type="region of interest" description="Disordered" evidence="1">
    <location>
        <begin position="1"/>
        <end position="38"/>
    </location>
</feature>
<keyword evidence="3" id="KW-1185">Reference proteome</keyword>
<gene>
    <name evidence="2" type="ORF">AMECASPLE_023358</name>
</gene>
<evidence type="ECO:0000313" key="3">
    <source>
        <dbReference type="Proteomes" id="UP001469553"/>
    </source>
</evidence>
<proteinExistence type="predicted"/>
<organism evidence="2 3">
    <name type="scientific">Ameca splendens</name>
    <dbReference type="NCBI Taxonomy" id="208324"/>
    <lineage>
        <taxon>Eukaryota</taxon>
        <taxon>Metazoa</taxon>
        <taxon>Chordata</taxon>
        <taxon>Craniata</taxon>
        <taxon>Vertebrata</taxon>
        <taxon>Euteleostomi</taxon>
        <taxon>Actinopterygii</taxon>
        <taxon>Neopterygii</taxon>
        <taxon>Teleostei</taxon>
        <taxon>Neoteleostei</taxon>
        <taxon>Acanthomorphata</taxon>
        <taxon>Ovalentaria</taxon>
        <taxon>Atherinomorphae</taxon>
        <taxon>Cyprinodontiformes</taxon>
        <taxon>Goodeidae</taxon>
        <taxon>Ameca</taxon>
    </lineage>
</organism>
<reference evidence="2 3" key="1">
    <citation type="submission" date="2021-06" db="EMBL/GenBank/DDBJ databases">
        <authorList>
            <person name="Palmer J.M."/>
        </authorList>
    </citation>
    <scope>NUCLEOTIDE SEQUENCE [LARGE SCALE GENOMIC DNA]</scope>
    <source>
        <strain evidence="2 3">AS_MEX2019</strain>
        <tissue evidence="2">Muscle</tissue>
    </source>
</reference>
<sequence length="81" mass="8525">MGSEGGGAANSWQRTAAGRLGEDCYPEPEAAGNAKRQQDSRFAWLDESGFSSSADAAGKRLKAGLESLRAGNKTAVSPFYR</sequence>
<name>A0ABV0YQZ7_9TELE</name>